<dbReference type="Gene3D" id="3.40.50.300">
    <property type="entry name" value="P-loop containing nucleotide triphosphate hydrolases"/>
    <property type="match status" value="1"/>
</dbReference>
<dbReference type="SMART" id="SM00943">
    <property type="entry name" value="Prim-Pol"/>
    <property type="match status" value="1"/>
</dbReference>
<proteinExistence type="predicted"/>
<dbReference type="InterPro" id="IPR015330">
    <property type="entry name" value="DNA_primase/pol_bifunc_N"/>
</dbReference>
<dbReference type="Pfam" id="PF13481">
    <property type="entry name" value="AAA_25"/>
    <property type="match status" value="1"/>
</dbReference>
<accession>A0A1Y4T419</accession>
<dbReference type="SMART" id="SM00942">
    <property type="entry name" value="PriCT_1"/>
    <property type="match status" value="1"/>
</dbReference>
<dbReference type="CDD" id="cd04859">
    <property type="entry name" value="Prim_Pol"/>
    <property type="match status" value="1"/>
</dbReference>
<evidence type="ECO:0000259" key="1">
    <source>
        <dbReference type="SMART" id="SM00942"/>
    </source>
</evidence>
<dbReference type="Proteomes" id="UP000195305">
    <property type="component" value="Unassembled WGS sequence"/>
</dbReference>
<feature type="domain" description="Primase C-terminal 1" evidence="1">
    <location>
        <begin position="174"/>
        <end position="240"/>
    </location>
</feature>
<organism evidence="3 4">
    <name type="scientific">Massilimicrobiota timonensis</name>
    <dbReference type="NCBI Taxonomy" id="1776392"/>
    <lineage>
        <taxon>Bacteria</taxon>
        <taxon>Bacillati</taxon>
        <taxon>Bacillota</taxon>
        <taxon>Erysipelotrichia</taxon>
        <taxon>Erysipelotrichales</taxon>
        <taxon>Erysipelotrichaceae</taxon>
        <taxon>Massilimicrobiota</taxon>
    </lineage>
</organism>
<sequence>MPSLKESALAYAKEGLRVFPLAPNSKGKQVLHSWIKEATTNPDTIEYWWDTNPQYNIGIVTGEKLFVIDVDIKNQHNGIESLKQYGKELPTTKMVKSPSGGFHLYYYDDSQEVKTRTGLYDGIDIRGKGGYIVAPPSMIDGNKYQFVNKEPVAKINDALRNFLNRHKENGESSFTSQDIVNEGCRNDYLFRMACFLQQKGFSDEAIKECIKKENEAKCQPSLGIQEIERIIQSTLKYKKGIVQLRNEKKYEGSFTLTQLYASKDDDEDDIVENMISVGLTLLGAPQKSGKTFFGLQLCDAIVEGKNFLGRKVQKGTAVYLAFEDKKTKIKKRLQRMQVDPNDKFVIDILKPNHLYDLELRIEQELQRNADLKLVVVDTFHKIRKSKDRYYDSEYAEATAYHELACKYHIAIILITHVKKEVDVNHPFDSIYGSRGLTAGSDSILVMYKKNHLSKIRQLAIQGKDIPDDEITLLQNDSMILEITENEDDGDVDENVMKVINFIIRKKEFIGSHEDLSSILSLSLTGRQLQALLAKNSTILESTFISYEKQPRQNKARPICLRYHGNEEI</sequence>
<gene>
    <name evidence="3" type="ORF">B5E75_02765</name>
</gene>
<reference evidence="3 4" key="1">
    <citation type="journal article" date="2018" name="BMC Genomics">
        <title>Whole genome sequencing and function prediction of 133 gut anaerobes isolated from chicken caecum in pure cultures.</title>
        <authorList>
            <person name="Medvecky M."/>
            <person name="Cejkova D."/>
            <person name="Polansky O."/>
            <person name="Karasova D."/>
            <person name="Kubasova T."/>
            <person name="Cizek A."/>
            <person name="Rychlik I."/>
        </authorList>
    </citation>
    <scope>NUCLEOTIDE SEQUENCE [LARGE SCALE GENOMIC DNA]</scope>
    <source>
        <strain evidence="3 4">An13</strain>
    </source>
</reference>
<evidence type="ECO:0000313" key="4">
    <source>
        <dbReference type="Proteomes" id="UP000195305"/>
    </source>
</evidence>
<dbReference type="OrthoDB" id="1649493at2"/>
<dbReference type="RefSeq" id="WP_087357271.1">
    <property type="nucleotide sequence ID" value="NZ_NFLJ01000006.1"/>
</dbReference>
<dbReference type="InterPro" id="IPR027417">
    <property type="entry name" value="P-loop_NTPase"/>
</dbReference>
<evidence type="ECO:0000259" key="2">
    <source>
        <dbReference type="SMART" id="SM00943"/>
    </source>
</evidence>
<name>A0A1Y4T419_9FIRM</name>
<dbReference type="SUPFAM" id="SSF56747">
    <property type="entry name" value="Prim-pol domain"/>
    <property type="match status" value="1"/>
</dbReference>
<evidence type="ECO:0008006" key="5">
    <source>
        <dbReference type="Google" id="ProtNLM"/>
    </source>
</evidence>
<comment type="caution">
    <text evidence="3">The sequence shown here is derived from an EMBL/GenBank/DDBJ whole genome shotgun (WGS) entry which is preliminary data.</text>
</comment>
<feature type="domain" description="DNA primase/polymerase bifunctional N-terminal" evidence="2">
    <location>
        <begin position="8"/>
        <end position="159"/>
    </location>
</feature>
<dbReference type="EMBL" id="NFLJ01000006">
    <property type="protein sequence ID" value="OUQ35723.1"/>
    <property type="molecule type" value="Genomic_DNA"/>
</dbReference>
<dbReference type="SUPFAM" id="SSF52540">
    <property type="entry name" value="P-loop containing nucleoside triphosphate hydrolases"/>
    <property type="match status" value="1"/>
</dbReference>
<dbReference type="AlphaFoldDB" id="A0A1Y4T419"/>
<dbReference type="Pfam" id="PF09250">
    <property type="entry name" value="Prim-Pol"/>
    <property type="match status" value="1"/>
</dbReference>
<dbReference type="InterPro" id="IPR014820">
    <property type="entry name" value="PriCT_1"/>
</dbReference>
<keyword evidence="4" id="KW-1185">Reference proteome</keyword>
<evidence type="ECO:0000313" key="3">
    <source>
        <dbReference type="EMBL" id="OUQ35723.1"/>
    </source>
</evidence>
<dbReference type="Pfam" id="PF08708">
    <property type="entry name" value="PriCT_1"/>
    <property type="match status" value="1"/>
</dbReference>
<protein>
    <recommendedName>
        <fullName evidence="5">DNA primase/polymerase bifunctional N-terminal domain-containing protein</fullName>
    </recommendedName>
</protein>